<dbReference type="OrthoDB" id="10249250at2759"/>
<feature type="modified residue" description="N6-acetyllysine" evidence="12">
    <location>
        <position position="116"/>
    </location>
</feature>
<sequence length="124" mass="13509">MASRLLLRVLQRALPGGGRAAAPARAMSAGGIPSDEEQATGLERKTLEAMKKGQDPYSILKPKGYAGTREDPHIVPSINKKRLVGCICEEDNSAVIWFWLHAGESQRCPSCGAHYKLVHHDVPH</sequence>
<proteinExistence type="predicted"/>
<reference evidence="14" key="1">
    <citation type="submission" date="2021-09" db="EMBL/GenBank/DDBJ databases">
        <title>The genome of Mauremys mutica provides insights into the evolution of semi-aquatic lifestyle.</title>
        <authorList>
            <person name="Gong S."/>
            <person name="Gao Y."/>
        </authorList>
    </citation>
    <scope>NUCLEOTIDE SEQUENCE</scope>
    <source>
        <strain evidence="14">MM-2020</strain>
        <tissue evidence="14">Muscle</tissue>
    </source>
</reference>
<evidence type="ECO:0000256" key="11">
    <source>
        <dbReference type="PIRSR" id="PIRSR602124-1"/>
    </source>
</evidence>
<dbReference type="PROSITE" id="PS00848">
    <property type="entry name" value="COX5B_1"/>
    <property type="match status" value="1"/>
</dbReference>
<dbReference type="SUPFAM" id="SSF57802">
    <property type="entry name" value="Rubredoxin-like"/>
    <property type="match status" value="1"/>
</dbReference>
<dbReference type="GO" id="GO:0045277">
    <property type="term" value="C:respiratory chain complex IV"/>
    <property type="evidence" value="ECO:0007669"/>
    <property type="project" value="InterPro"/>
</dbReference>
<evidence type="ECO:0000313" key="14">
    <source>
        <dbReference type="EMBL" id="KAH1168376.1"/>
    </source>
</evidence>
<dbReference type="Proteomes" id="UP000827986">
    <property type="component" value="Unassembled WGS sequence"/>
</dbReference>
<feature type="region of interest" description="Disordered" evidence="13">
    <location>
        <begin position="19"/>
        <end position="38"/>
    </location>
</feature>
<feature type="binding site" evidence="11">
    <location>
        <position position="111"/>
    </location>
    <ligand>
        <name>Zn(2+)</name>
        <dbReference type="ChEBI" id="CHEBI:29105"/>
    </ligand>
</feature>
<organism evidence="14 15">
    <name type="scientific">Mauremys mutica</name>
    <name type="common">yellowpond turtle</name>
    <dbReference type="NCBI Taxonomy" id="74926"/>
    <lineage>
        <taxon>Eukaryota</taxon>
        <taxon>Metazoa</taxon>
        <taxon>Chordata</taxon>
        <taxon>Craniata</taxon>
        <taxon>Vertebrata</taxon>
        <taxon>Euteleostomi</taxon>
        <taxon>Archelosauria</taxon>
        <taxon>Testudinata</taxon>
        <taxon>Testudines</taxon>
        <taxon>Cryptodira</taxon>
        <taxon>Durocryptodira</taxon>
        <taxon>Testudinoidea</taxon>
        <taxon>Geoemydidae</taxon>
        <taxon>Geoemydinae</taxon>
        <taxon>Mauremys</taxon>
    </lineage>
</organism>
<evidence type="ECO:0000256" key="7">
    <source>
        <dbReference type="ARBA" id="ARBA00022990"/>
    </source>
</evidence>
<dbReference type="EMBL" id="JAHDVG010000486">
    <property type="protein sequence ID" value="KAH1168376.1"/>
    <property type="molecule type" value="Genomic_DNA"/>
</dbReference>
<evidence type="ECO:0000256" key="9">
    <source>
        <dbReference type="ARBA" id="ARBA00023136"/>
    </source>
</evidence>
<comment type="subcellular location">
    <subcellularLocation>
        <location evidence="1">Mitochondrion inner membrane</location>
    </subcellularLocation>
</comment>
<keyword evidence="9" id="KW-0472">Membrane</keyword>
<dbReference type="AlphaFoldDB" id="A0A9D4ATX5"/>
<feature type="binding site" evidence="11">
    <location>
        <position position="108"/>
    </location>
    <ligand>
        <name>Zn(2+)</name>
        <dbReference type="ChEBI" id="CHEBI:29105"/>
    </ligand>
</feature>
<keyword evidence="7" id="KW-0007">Acetylation</keyword>
<keyword evidence="8" id="KW-0496">Mitochondrion</keyword>
<dbReference type="CDD" id="cd00924">
    <property type="entry name" value="Cyt_c_Oxidase_Vb"/>
    <property type="match status" value="1"/>
</dbReference>
<dbReference type="PANTHER" id="PTHR10122:SF11">
    <property type="entry name" value="CYTOCHROME C OXIDASE SUBUNIT 5B2"/>
    <property type="match status" value="1"/>
</dbReference>
<dbReference type="PROSITE" id="PS51359">
    <property type="entry name" value="COX5B_2"/>
    <property type="match status" value="1"/>
</dbReference>
<dbReference type="GO" id="GO:0006123">
    <property type="term" value="P:mitochondrial electron transport, cytochrome c to oxygen"/>
    <property type="evidence" value="ECO:0007669"/>
    <property type="project" value="InterPro"/>
</dbReference>
<keyword evidence="5 11" id="KW-0862">Zinc</keyword>
<evidence type="ECO:0000256" key="3">
    <source>
        <dbReference type="ARBA" id="ARBA00022723"/>
    </source>
</evidence>
<dbReference type="Pfam" id="PF01215">
    <property type="entry name" value="COX5B"/>
    <property type="match status" value="1"/>
</dbReference>
<comment type="caution">
    <text evidence="14">The sequence shown here is derived from an EMBL/GenBank/DDBJ whole genome shotgun (WGS) entry which is preliminary data.</text>
</comment>
<dbReference type="GO" id="GO:0005743">
    <property type="term" value="C:mitochondrial inner membrane"/>
    <property type="evidence" value="ECO:0007669"/>
    <property type="project" value="UniProtKB-SubCell"/>
</dbReference>
<dbReference type="InterPro" id="IPR002124">
    <property type="entry name" value="Cyt_c_oxidase_su5b"/>
</dbReference>
<name>A0A9D4ATX5_9SAUR</name>
<feature type="modified residue" description="N6-acetyllysine" evidence="12">
    <location>
        <position position="81"/>
    </location>
</feature>
<dbReference type="GO" id="GO:0046872">
    <property type="term" value="F:metal ion binding"/>
    <property type="evidence" value="ECO:0007669"/>
    <property type="project" value="UniProtKB-KW"/>
</dbReference>
<feature type="binding site" evidence="11">
    <location>
        <position position="86"/>
    </location>
    <ligand>
        <name>Zn(2+)</name>
        <dbReference type="ChEBI" id="CHEBI:29105"/>
    </ligand>
</feature>
<keyword evidence="6" id="KW-0809">Transit peptide</keyword>
<accession>A0A9D4ATX5</accession>
<gene>
    <name evidence="14" type="ORF">KIL84_003859</name>
</gene>
<keyword evidence="15" id="KW-1185">Reference proteome</keyword>
<evidence type="ECO:0000313" key="15">
    <source>
        <dbReference type="Proteomes" id="UP000827986"/>
    </source>
</evidence>
<keyword evidence="3 11" id="KW-0479">Metal-binding</keyword>
<evidence type="ECO:0000256" key="8">
    <source>
        <dbReference type="ARBA" id="ARBA00023128"/>
    </source>
</evidence>
<evidence type="ECO:0000256" key="2">
    <source>
        <dbReference type="ARBA" id="ARBA00020224"/>
    </source>
</evidence>
<evidence type="ECO:0000256" key="1">
    <source>
        <dbReference type="ARBA" id="ARBA00004273"/>
    </source>
</evidence>
<dbReference type="InterPro" id="IPR036972">
    <property type="entry name" value="Cyt_c_oxidase_su5b_sf"/>
</dbReference>
<evidence type="ECO:0000256" key="13">
    <source>
        <dbReference type="SAM" id="MobiDB-lite"/>
    </source>
</evidence>
<evidence type="ECO:0000256" key="5">
    <source>
        <dbReference type="ARBA" id="ARBA00022833"/>
    </source>
</evidence>
<dbReference type="Gene3D" id="2.60.11.10">
    <property type="entry name" value="Cytochrome c oxidase, subunit Vb"/>
    <property type="match status" value="1"/>
</dbReference>
<feature type="compositionally biased region" description="Low complexity" evidence="13">
    <location>
        <begin position="20"/>
        <end position="31"/>
    </location>
</feature>
<dbReference type="PANTHER" id="PTHR10122">
    <property type="entry name" value="CYTOCHROME C OXIDASE SUBUNIT 5B, MITOCHONDRIAL"/>
    <property type="match status" value="1"/>
</dbReference>
<evidence type="ECO:0000256" key="12">
    <source>
        <dbReference type="PIRSR" id="PIRSR602124-3"/>
    </source>
</evidence>
<keyword evidence="4" id="KW-0999">Mitochondrion inner membrane</keyword>
<protein>
    <recommendedName>
        <fullName evidence="2">Cytochrome c oxidase subunit 5B, mitochondrial</fullName>
    </recommendedName>
    <alternativeName>
        <fullName evidence="10">Cytochrome c oxidase polypeptide Vb</fullName>
    </alternativeName>
</protein>
<feature type="modified residue" description="N6-acetyllysine" evidence="12">
    <location>
        <position position="63"/>
    </location>
</feature>
<dbReference type="FunFam" id="2.60.11.10:FF:000001">
    <property type="entry name" value="Cytochrome c oxidase subunit 5B, mitochondrial"/>
    <property type="match status" value="1"/>
</dbReference>
<feature type="binding site" evidence="11">
    <location>
        <position position="88"/>
    </location>
    <ligand>
        <name>Zn(2+)</name>
        <dbReference type="ChEBI" id="CHEBI:29105"/>
    </ligand>
</feature>
<evidence type="ECO:0000256" key="6">
    <source>
        <dbReference type="ARBA" id="ARBA00022946"/>
    </source>
</evidence>
<evidence type="ECO:0000256" key="10">
    <source>
        <dbReference type="ARBA" id="ARBA00031048"/>
    </source>
</evidence>
<evidence type="ECO:0000256" key="4">
    <source>
        <dbReference type="ARBA" id="ARBA00022792"/>
    </source>
</evidence>